<dbReference type="RefSeq" id="WP_068500003.1">
    <property type="nucleotide sequence ID" value="NZ_LWQU01000135.1"/>
</dbReference>
<comment type="caution">
    <text evidence="1">The sequence shown here is derived from an EMBL/GenBank/DDBJ whole genome shotgun (WGS) entry which is preliminary data.</text>
</comment>
<dbReference type="AlphaFoldDB" id="A0A178MQ10"/>
<evidence type="ECO:0008006" key="3">
    <source>
        <dbReference type="Google" id="ProtNLM"/>
    </source>
</evidence>
<proteinExistence type="predicted"/>
<dbReference type="Gene3D" id="3.30.2310.40">
    <property type="match status" value="1"/>
</dbReference>
<accession>A0A178MQ10</accession>
<name>A0A178MQ10_9PROT</name>
<dbReference type="GO" id="GO:0044010">
    <property type="term" value="P:single-species biofilm formation"/>
    <property type="evidence" value="ECO:0007669"/>
    <property type="project" value="InterPro"/>
</dbReference>
<dbReference type="InterPro" id="IPR038493">
    <property type="entry name" value="MqsR_sf"/>
</dbReference>
<dbReference type="STRING" id="1437059.A6A05_11800"/>
<evidence type="ECO:0000313" key="1">
    <source>
        <dbReference type="EMBL" id="OAN50796.1"/>
    </source>
</evidence>
<gene>
    <name evidence="1" type="ORF">A6A05_11800</name>
</gene>
<dbReference type="Proteomes" id="UP000078543">
    <property type="component" value="Unassembled WGS sequence"/>
</dbReference>
<dbReference type="OrthoDB" id="1666895at2"/>
<dbReference type="InterPro" id="IPR031451">
    <property type="entry name" value="MqsR_toxin"/>
</dbReference>
<dbReference type="EMBL" id="LWQU01000135">
    <property type="protein sequence ID" value="OAN50796.1"/>
    <property type="molecule type" value="Genomic_DNA"/>
</dbReference>
<evidence type="ECO:0000313" key="2">
    <source>
        <dbReference type="Proteomes" id="UP000078543"/>
    </source>
</evidence>
<dbReference type="GO" id="GO:0009372">
    <property type="term" value="P:quorum sensing"/>
    <property type="evidence" value="ECO:0007669"/>
    <property type="project" value="InterPro"/>
</dbReference>
<dbReference type="GO" id="GO:0017148">
    <property type="term" value="P:negative regulation of translation"/>
    <property type="evidence" value="ECO:0007669"/>
    <property type="project" value="InterPro"/>
</dbReference>
<organism evidence="1 2">
    <name type="scientific">Magnetospirillum moscoviense</name>
    <dbReference type="NCBI Taxonomy" id="1437059"/>
    <lineage>
        <taxon>Bacteria</taxon>
        <taxon>Pseudomonadati</taxon>
        <taxon>Pseudomonadota</taxon>
        <taxon>Alphaproteobacteria</taxon>
        <taxon>Rhodospirillales</taxon>
        <taxon>Rhodospirillaceae</taxon>
        <taxon>Magnetospirillum</taxon>
    </lineage>
</organism>
<keyword evidence="2" id="KW-1185">Reference proteome</keyword>
<sequence length="101" mass="11456">MEKRRPTYDLDAVKAALGSVETLAITRTAYSDALSLGFSRSGIAAVINSIRRPMFYKSMTTFADHRTWQDVYHVPAGDLVLYVKFQADVVTEFRVMSFKEK</sequence>
<reference evidence="1 2" key="1">
    <citation type="submission" date="2016-04" db="EMBL/GenBank/DDBJ databases">
        <title>Draft genome sequence of freshwater magnetotactic bacteria Magnetospirillum marisnigri SP-1 and Magnetospirillum moscoviense BB-1.</title>
        <authorList>
            <person name="Koziaeva V."/>
            <person name="Dziuba M.V."/>
            <person name="Ivanov T.M."/>
            <person name="Kuznetsov B."/>
            <person name="Grouzdev D.S."/>
        </authorList>
    </citation>
    <scope>NUCLEOTIDE SEQUENCE [LARGE SCALE GENOMIC DNA]</scope>
    <source>
        <strain evidence="1 2">BB-1</strain>
    </source>
</reference>
<dbReference type="CDD" id="cd12869">
    <property type="entry name" value="MqsR"/>
    <property type="match status" value="1"/>
</dbReference>
<protein>
    <recommendedName>
        <fullName evidence="3">Type II toxin-antitoxin system MqsR family toxin</fullName>
    </recommendedName>
</protein>
<dbReference type="Pfam" id="PF15723">
    <property type="entry name" value="MqsR_toxin"/>
    <property type="match status" value="1"/>
</dbReference>